<sequence>MSNKKFEYVEQLIGYGIENGMLSELDVEMVRNALWKRLHIEESIDLVIRHRKQTEDIYSLLNQLTIEMKESGEPLDYSYQEEMFQSEIMGLLMPRNSEVNHIFWSLHRAKTHFATEYFYNLSNASTYIRMDRVAKNVSWRCPSDFGELDITINLSKPEKDPKEIALAKTLGSSVYPKCLLCVDNVGYPGNISHPARSNHRIIEMTLDNEPWYMQYSPYVYYTEHAIVLCRDHRDMKITRNTFIRLCDFVDLVPHYFIGSNADLHTVGGSILTHDHYQAGNYEMPMMRANIVDVIKPSTDDDLRMEVLEWPLSVVRLVSDDREKIINWSAYLLKSWINYSDEQYDLIAHTNERHNTITPILRKVGNTYEMYLALRNNRKNEMHPDGIFHPHTEHHHIKKENIGLIEVMGLAVLPARLDAEIKACIEEIMKQKQEVGFDAHKLEAQPQLLKHVPWLVDLTPEIEVLLFQKEATDATVKVELEAFFKREVGRKFEFALKDAGIFKTSYEGISQFLRFSEEGYHAC</sequence>
<dbReference type="Proteomes" id="UP001158045">
    <property type="component" value="Unassembled WGS sequence"/>
</dbReference>
<evidence type="ECO:0000256" key="1">
    <source>
        <dbReference type="ARBA" id="ARBA00001107"/>
    </source>
</evidence>
<evidence type="ECO:0000313" key="14">
    <source>
        <dbReference type="Proteomes" id="UP001158045"/>
    </source>
</evidence>
<dbReference type="EMBL" id="JARYZI010000008">
    <property type="protein sequence ID" value="MDH8678967.1"/>
    <property type="molecule type" value="Genomic_DNA"/>
</dbReference>
<dbReference type="RefSeq" id="WP_281094862.1">
    <property type="nucleotide sequence ID" value="NZ_JARYZI010000008.1"/>
</dbReference>
<comment type="similarity">
    <text evidence="4 10">Belongs to the galactose-1-phosphate uridylyltransferase type 2 family.</text>
</comment>
<evidence type="ECO:0000256" key="4">
    <source>
        <dbReference type="ARBA" id="ARBA00008706"/>
    </source>
</evidence>
<evidence type="ECO:0000256" key="6">
    <source>
        <dbReference type="ARBA" id="ARBA00022679"/>
    </source>
</evidence>
<dbReference type="Pfam" id="PF02744">
    <property type="entry name" value="GalP_UDP_tr_C"/>
    <property type="match status" value="1"/>
</dbReference>
<dbReference type="InterPro" id="IPR005850">
    <property type="entry name" value="GalP_Utransf_C"/>
</dbReference>
<comment type="pathway">
    <text evidence="3 10">Carbohydrate metabolism; galactose metabolism.</text>
</comment>
<evidence type="ECO:0000256" key="3">
    <source>
        <dbReference type="ARBA" id="ARBA00004947"/>
    </source>
</evidence>
<comment type="catalytic activity">
    <reaction evidence="1 10">
        <text>alpha-D-galactose 1-phosphate + UDP-alpha-D-glucose = alpha-D-glucose 1-phosphate + UDP-alpha-D-galactose</text>
        <dbReference type="Rhea" id="RHEA:13989"/>
        <dbReference type="ChEBI" id="CHEBI:58336"/>
        <dbReference type="ChEBI" id="CHEBI:58601"/>
        <dbReference type="ChEBI" id="CHEBI:58885"/>
        <dbReference type="ChEBI" id="CHEBI:66914"/>
        <dbReference type="EC" id="2.7.7.12"/>
    </reaction>
</comment>
<keyword evidence="14" id="KW-1185">Reference proteome</keyword>
<feature type="domain" description="Galactose-1-phosphate uridyl transferase C-terminal" evidence="12">
    <location>
        <begin position="251"/>
        <end position="429"/>
    </location>
</feature>
<evidence type="ECO:0000256" key="2">
    <source>
        <dbReference type="ARBA" id="ARBA00004496"/>
    </source>
</evidence>
<dbReference type="GO" id="GO:0016779">
    <property type="term" value="F:nucleotidyltransferase activity"/>
    <property type="evidence" value="ECO:0007669"/>
    <property type="project" value="UniProtKB-KW"/>
</dbReference>
<protein>
    <recommendedName>
        <fullName evidence="10">Galactose-1-phosphate uridylyltransferase</fullName>
        <shortName evidence="10">Gal-1-P uridylyltransferase</shortName>
        <ecNumber evidence="10">2.7.7.12</ecNumber>
    </recommendedName>
    <alternativeName>
        <fullName evidence="10">UDP-glucose--hexose-1-phosphate uridylyltransferase</fullName>
    </alternativeName>
</protein>
<dbReference type="InterPro" id="IPR005849">
    <property type="entry name" value="GalP_Utransf_N"/>
</dbReference>
<dbReference type="PANTHER" id="PTHR39191:SF1">
    <property type="entry name" value="DUF4922 DOMAIN-CONTAINING PROTEIN"/>
    <property type="match status" value="1"/>
</dbReference>
<comment type="caution">
    <text evidence="13">The sequence shown here is derived from an EMBL/GenBank/DDBJ whole genome shotgun (WGS) entry which is preliminary data.</text>
</comment>
<dbReference type="Pfam" id="PF01087">
    <property type="entry name" value="GalP_UDP_transf"/>
    <property type="match status" value="1"/>
</dbReference>
<proteinExistence type="inferred from homology"/>
<keyword evidence="6 10" id="KW-0808">Transferase</keyword>
<evidence type="ECO:0000256" key="5">
    <source>
        <dbReference type="ARBA" id="ARBA00022490"/>
    </source>
</evidence>
<evidence type="ECO:0000256" key="9">
    <source>
        <dbReference type="ARBA" id="ARBA00023277"/>
    </source>
</evidence>
<evidence type="ECO:0000259" key="11">
    <source>
        <dbReference type="Pfam" id="PF01087"/>
    </source>
</evidence>
<comment type="subcellular location">
    <subcellularLocation>
        <location evidence="2 10">Cytoplasm</location>
    </subcellularLocation>
</comment>
<evidence type="ECO:0000259" key="12">
    <source>
        <dbReference type="Pfam" id="PF02744"/>
    </source>
</evidence>
<dbReference type="EC" id="2.7.7.12" evidence="10"/>
<dbReference type="HAMAP" id="MF_00571">
    <property type="entry name" value="GalP_UDP_trans"/>
    <property type="match status" value="1"/>
</dbReference>
<accession>A0ABT6NEW1</accession>
<reference evidence="13 14" key="1">
    <citation type="submission" date="2023-04" db="EMBL/GenBank/DDBJ databases">
        <title>Fusibacter bizertensis strain WBS, isolated from littoral bottom sediments of the Arctic seas - biochemical and genomic analysis.</title>
        <authorList>
            <person name="Brioukhanov A.L."/>
        </authorList>
    </citation>
    <scope>NUCLEOTIDE SEQUENCE [LARGE SCALE GENOMIC DNA]</scope>
    <source>
        <strain evidence="13 14">WBS</strain>
    </source>
</reference>
<dbReference type="InterPro" id="IPR000766">
    <property type="entry name" value="GalP_uridyl_Trfase_II"/>
</dbReference>
<keyword evidence="9 10" id="KW-0119">Carbohydrate metabolism</keyword>
<gene>
    <name evidence="10" type="primary">galT</name>
    <name evidence="13" type="ORF">QE109_12475</name>
</gene>
<dbReference type="PANTHER" id="PTHR39191">
    <property type="entry name" value="GALACTOSE-1-PHOSPHATE URIDYLYLTRANSFERASE"/>
    <property type="match status" value="1"/>
</dbReference>
<name>A0ABT6NEW1_9FIRM</name>
<evidence type="ECO:0000256" key="10">
    <source>
        <dbReference type="HAMAP-Rule" id="MF_00571"/>
    </source>
</evidence>
<evidence type="ECO:0000256" key="7">
    <source>
        <dbReference type="ARBA" id="ARBA00022695"/>
    </source>
</evidence>
<evidence type="ECO:0000256" key="8">
    <source>
        <dbReference type="ARBA" id="ARBA00023144"/>
    </source>
</evidence>
<evidence type="ECO:0000313" key="13">
    <source>
        <dbReference type="EMBL" id="MDH8678967.1"/>
    </source>
</evidence>
<organism evidence="13 14">
    <name type="scientific">Fusibacter bizertensis</name>
    <dbReference type="NCBI Taxonomy" id="1488331"/>
    <lineage>
        <taxon>Bacteria</taxon>
        <taxon>Bacillati</taxon>
        <taxon>Bacillota</taxon>
        <taxon>Clostridia</taxon>
        <taxon>Eubacteriales</taxon>
        <taxon>Eubacteriales Family XII. Incertae Sedis</taxon>
        <taxon>Fusibacter</taxon>
    </lineage>
</organism>
<keyword evidence="8 10" id="KW-0299">Galactose metabolism</keyword>
<feature type="domain" description="Galactose-1-phosphate uridyl transferase N-terminal" evidence="11">
    <location>
        <begin position="82"/>
        <end position="233"/>
    </location>
</feature>
<keyword evidence="5 10" id="KW-0963">Cytoplasm</keyword>
<keyword evidence="7 10" id="KW-0548">Nucleotidyltransferase</keyword>